<dbReference type="STRING" id="1219011.GCA_001895045_03480"/>
<keyword evidence="2" id="KW-1185">Reference proteome</keyword>
<dbReference type="AlphaFoldDB" id="A0A2X4U8H6"/>
<dbReference type="Proteomes" id="UP000249091">
    <property type="component" value="Chromosome 1"/>
</dbReference>
<dbReference type="SUPFAM" id="SSF53756">
    <property type="entry name" value="UDP-Glycosyltransferase/glycogen phosphorylase"/>
    <property type="match status" value="1"/>
</dbReference>
<evidence type="ECO:0000313" key="1">
    <source>
        <dbReference type="EMBL" id="SQI36127.1"/>
    </source>
</evidence>
<proteinExistence type="predicted"/>
<sequence length="380" mass="43177">MYPGESIIVLGGIPFESKANQTSLQMTRELSKTLDVWYLCRSTQRPRRDPRDLLRTAVSFRNWRSTYCTIDRNLHVVTLPRLFDFVPLAFPTWWRKVVSIYLLHVVRAMIRRYDIVNPGLLAYWWFFPEIVSLETWRFRIFDVIDRHWDPSANRRHDRRSRQHLKYVLRTADAADATFVVSPALRDEFEMFGVFTYCAENGVDLERIASIDPGGHRTRVAVYAGGINERIDFDLLNNTVKSNPDWLFIVAGGGPRLCEIGDAPNLHKLGNVDYEDVLRILKASAVGMIPFRESEYVKSSSLMKLVDYLACGVKVVVTPAVHLGRMANAAGEQILVVERSAWSDAFQGLGSVVSNEDLDLSSFSVQARSSRMLGIVAEVSA</sequence>
<evidence type="ECO:0008006" key="3">
    <source>
        <dbReference type="Google" id="ProtNLM"/>
    </source>
</evidence>
<reference evidence="1 2" key="1">
    <citation type="submission" date="2018-06" db="EMBL/GenBank/DDBJ databases">
        <authorList>
            <consortium name="Pathogen Informatics"/>
            <person name="Doyle S."/>
        </authorList>
    </citation>
    <scope>NUCLEOTIDE SEQUENCE [LARGE SCALE GENOMIC DNA]</scope>
    <source>
        <strain evidence="1 2">NCTC10994</strain>
    </source>
</reference>
<dbReference type="Gene3D" id="3.40.50.2000">
    <property type="entry name" value="Glycogen Phosphorylase B"/>
    <property type="match status" value="1"/>
</dbReference>
<dbReference type="Pfam" id="PF13692">
    <property type="entry name" value="Glyco_trans_1_4"/>
    <property type="match status" value="1"/>
</dbReference>
<name>A0A2X4U8H6_9NOCA</name>
<evidence type="ECO:0000313" key="2">
    <source>
        <dbReference type="Proteomes" id="UP000249091"/>
    </source>
</evidence>
<gene>
    <name evidence="1" type="ORF">NCTC10994_03252</name>
</gene>
<protein>
    <recommendedName>
        <fullName evidence="3">Glycosyltransferase</fullName>
    </recommendedName>
</protein>
<accession>A0A2X4U8H6</accession>
<dbReference type="EMBL" id="LS483468">
    <property type="protein sequence ID" value="SQI36127.1"/>
    <property type="molecule type" value="Genomic_DNA"/>
</dbReference>
<dbReference type="KEGG" id="rcr:NCTC10994_03252"/>
<organism evidence="1 2">
    <name type="scientific">Rhodococcus coprophilus</name>
    <dbReference type="NCBI Taxonomy" id="38310"/>
    <lineage>
        <taxon>Bacteria</taxon>
        <taxon>Bacillati</taxon>
        <taxon>Actinomycetota</taxon>
        <taxon>Actinomycetes</taxon>
        <taxon>Mycobacteriales</taxon>
        <taxon>Nocardiaceae</taxon>
        <taxon>Rhodococcus</taxon>
    </lineage>
</organism>